<keyword evidence="1" id="KW-1133">Transmembrane helix</keyword>
<evidence type="ECO:0000256" key="1">
    <source>
        <dbReference type="SAM" id="Phobius"/>
    </source>
</evidence>
<evidence type="ECO:0000313" key="3">
    <source>
        <dbReference type="Proteomes" id="UP000298493"/>
    </source>
</evidence>
<keyword evidence="1" id="KW-0472">Membrane</keyword>
<sequence length="127" mass="13937">MIFCTQSSISVSVLDSTYLVSSSGLFTVWLFKLSFAGTCSSRESCPLCLPIIILILMSMSESSAVLVATIVNRSGKCEEGVKEGIQWVAGILLGLVRVVIQAGYEAMSFLYYVVYWVLLRSGNKELY</sequence>
<accession>A0A4Z1PD48</accession>
<feature type="transmembrane region" description="Helical" evidence="1">
    <location>
        <begin position="47"/>
        <end position="71"/>
    </location>
</feature>
<name>A0A4Z1PD48_9PEZI</name>
<keyword evidence="3" id="KW-1185">Reference proteome</keyword>
<organism evidence="2 3">
    <name type="scientific">Venturia nashicola</name>
    <dbReference type="NCBI Taxonomy" id="86259"/>
    <lineage>
        <taxon>Eukaryota</taxon>
        <taxon>Fungi</taxon>
        <taxon>Dikarya</taxon>
        <taxon>Ascomycota</taxon>
        <taxon>Pezizomycotina</taxon>
        <taxon>Dothideomycetes</taxon>
        <taxon>Pleosporomycetidae</taxon>
        <taxon>Venturiales</taxon>
        <taxon>Venturiaceae</taxon>
        <taxon>Venturia</taxon>
    </lineage>
</organism>
<evidence type="ECO:0000313" key="2">
    <source>
        <dbReference type="EMBL" id="TID22941.1"/>
    </source>
</evidence>
<feature type="transmembrane region" description="Helical" evidence="1">
    <location>
        <begin position="16"/>
        <end position="35"/>
    </location>
</feature>
<gene>
    <name evidence="2" type="ORF">E6O75_ATG02115</name>
</gene>
<dbReference type="AlphaFoldDB" id="A0A4Z1PD48"/>
<keyword evidence="1" id="KW-0812">Transmembrane</keyword>
<comment type="caution">
    <text evidence="2">The sequence shown here is derived from an EMBL/GenBank/DDBJ whole genome shotgun (WGS) entry which is preliminary data.</text>
</comment>
<feature type="transmembrane region" description="Helical" evidence="1">
    <location>
        <begin position="91"/>
        <end position="118"/>
    </location>
</feature>
<proteinExistence type="predicted"/>
<protein>
    <submittedName>
        <fullName evidence="2">Uncharacterized protein</fullName>
    </submittedName>
</protein>
<dbReference type="Proteomes" id="UP000298493">
    <property type="component" value="Unassembled WGS sequence"/>
</dbReference>
<dbReference type="EMBL" id="SNSC02000007">
    <property type="protein sequence ID" value="TID22941.1"/>
    <property type="molecule type" value="Genomic_DNA"/>
</dbReference>
<reference evidence="2 3" key="1">
    <citation type="submission" date="2019-04" db="EMBL/GenBank/DDBJ databases">
        <title>High contiguity whole genome sequence and gene annotation resource for two Venturia nashicola isolates.</title>
        <authorList>
            <person name="Prokchorchik M."/>
            <person name="Won K."/>
            <person name="Lee Y."/>
            <person name="Choi E.D."/>
            <person name="Segonzac C."/>
            <person name="Sohn K.H."/>
        </authorList>
    </citation>
    <scope>NUCLEOTIDE SEQUENCE [LARGE SCALE GENOMIC DNA]</scope>
    <source>
        <strain evidence="2 3">PRI2</strain>
    </source>
</reference>